<keyword evidence="2" id="KW-1133">Transmembrane helix</keyword>
<protein>
    <submittedName>
        <fullName evidence="3">Uncharacterized protein</fullName>
    </submittedName>
</protein>
<organism evidence="3 4">
    <name type="scientific">Sinorhizobium terangae</name>
    <dbReference type="NCBI Taxonomy" id="110322"/>
    <lineage>
        <taxon>Bacteria</taxon>
        <taxon>Pseudomonadati</taxon>
        <taxon>Pseudomonadota</taxon>
        <taxon>Alphaproteobacteria</taxon>
        <taxon>Hyphomicrobiales</taxon>
        <taxon>Rhizobiaceae</taxon>
        <taxon>Sinorhizobium/Ensifer group</taxon>
        <taxon>Sinorhizobium</taxon>
    </lineage>
</organism>
<dbReference type="OrthoDB" id="9766361at2"/>
<comment type="caution">
    <text evidence="3">The sequence shown here is derived from an EMBL/GenBank/DDBJ whole genome shotgun (WGS) entry which is preliminary data.</text>
</comment>
<keyword evidence="2" id="KW-0472">Membrane</keyword>
<evidence type="ECO:0000313" key="4">
    <source>
        <dbReference type="Proteomes" id="UP000439983"/>
    </source>
</evidence>
<gene>
    <name evidence="3" type="ORF">GHK62_26700</name>
</gene>
<proteinExistence type="predicted"/>
<dbReference type="AlphaFoldDB" id="A0A6N7LK02"/>
<keyword evidence="4" id="KW-1185">Reference proteome</keyword>
<feature type="region of interest" description="Disordered" evidence="1">
    <location>
        <begin position="245"/>
        <end position="266"/>
    </location>
</feature>
<name>A0A6N7LK02_SINTE</name>
<feature type="transmembrane region" description="Helical" evidence="2">
    <location>
        <begin position="174"/>
        <end position="193"/>
    </location>
</feature>
<evidence type="ECO:0000313" key="3">
    <source>
        <dbReference type="EMBL" id="MQX18191.1"/>
    </source>
</evidence>
<accession>A0A6N7LK02</accession>
<sequence>MFAEPNVKRDDGGDLLNVAWFGSYDDDPKELGAIDRAKLSRVEEDLIQRLEALKPALRDPEIGETVAAMLNVYDDKFVMAVGEHAVLTNWGALPSAATVSEAAYARHIDGTISRFLKTDMMARLPGKQWASLGSIEAKDPSHVKRTNQPIRRQAPAMTPPPAVTVAGVQRPVRWWVPAALVALFGAILVYTAWPGNLIYEKESPADQGVLSQLATENENLAQNITLLKSEIGKNACAIDPTLVGLPPREAVSTTPNPAAGQQGGAQ</sequence>
<dbReference type="RefSeq" id="WP_153442015.1">
    <property type="nucleotide sequence ID" value="NZ_JACIGA010000022.1"/>
</dbReference>
<reference evidence="3 4" key="1">
    <citation type="journal article" date="2013" name="Genome Biol.">
        <title>Comparative genomics of the core and accessory genomes of 48 Sinorhizobium strains comprising five genospecies.</title>
        <authorList>
            <person name="Sugawara M."/>
            <person name="Epstein B."/>
            <person name="Badgley B.D."/>
            <person name="Unno T."/>
            <person name="Xu L."/>
            <person name="Reese J."/>
            <person name="Gyaneshwar P."/>
            <person name="Denny R."/>
            <person name="Mudge J."/>
            <person name="Bharti A.K."/>
            <person name="Farmer A.D."/>
            <person name="May G.D."/>
            <person name="Woodward J.E."/>
            <person name="Medigue C."/>
            <person name="Vallenet D."/>
            <person name="Lajus A."/>
            <person name="Rouy Z."/>
            <person name="Martinez-Vaz B."/>
            <person name="Tiffin P."/>
            <person name="Young N.D."/>
            <person name="Sadowsky M.J."/>
        </authorList>
    </citation>
    <scope>NUCLEOTIDE SEQUENCE [LARGE SCALE GENOMIC DNA]</scope>
    <source>
        <strain evidence="3 4">USDA4894</strain>
    </source>
</reference>
<dbReference type="Proteomes" id="UP000439983">
    <property type="component" value="Unassembled WGS sequence"/>
</dbReference>
<keyword evidence="2" id="KW-0812">Transmembrane</keyword>
<evidence type="ECO:0000256" key="1">
    <source>
        <dbReference type="SAM" id="MobiDB-lite"/>
    </source>
</evidence>
<dbReference type="EMBL" id="WITC01000117">
    <property type="protein sequence ID" value="MQX18191.1"/>
    <property type="molecule type" value="Genomic_DNA"/>
</dbReference>
<evidence type="ECO:0000256" key="2">
    <source>
        <dbReference type="SAM" id="Phobius"/>
    </source>
</evidence>